<dbReference type="InterPro" id="IPR018485">
    <property type="entry name" value="FGGY_C"/>
</dbReference>
<dbReference type="GO" id="GO:0005829">
    <property type="term" value="C:cytosol"/>
    <property type="evidence" value="ECO:0007669"/>
    <property type="project" value="TreeGrafter"/>
</dbReference>
<dbReference type="InterPro" id="IPR000577">
    <property type="entry name" value="Carb_kinase_FGGY"/>
</dbReference>
<dbReference type="FunFam" id="3.30.420.40:FF:000008">
    <property type="entry name" value="Glycerol kinase"/>
    <property type="match status" value="1"/>
</dbReference>
<dbReference type="EMBL" id="LR586016">
    <property type="protein sequence ID" value="VIP01550.1"/>
    <property type="molecule type" value="Genomic_DNA"/>
</dbReference>
<dbReference type="InterPro" id="IPR043129">
    <property type="entry name" value="ATPase_NBD"/>
</dbReference>
<comment type="catalytic activity">
    <reaction evidence="10">
        <text>glycerol + ATP = sn-glycerol 3-phosphate + ADP + H(+)</text>
        <dbReference type="Rhea" id="RHEA:21644"/>
        <dbReference type="ChEBI" id="CHEBI:15378"/>
        <dbReference type="ChEBI" id="CHEBI:17754"/>
        <dbReference type="ChEBI" id="CHEBI:30616"/>
        <dbReference type="ChEBI" id="CHEBI:57597"/>
        <dbReference type="ChEBI" id="CHEBI:456216"/>
        <dbReference type="EC" id="2.7.1.30"/>
    </reaction>
</comment>
<proteinExistence type="inferred from homology"/>
<dbReference type="CDD" id="cd07786">
    <property type="entry name" value="FGGY_EcGK_like"/>
    <property type="match status" value="1"/>
</dbReference>
<accession>A0A6C2YJ26</accession>
<dbReference type="RefSeq" id="WP_162656740.1">
    <property type="nucleotide sequence ID" value="NZ_LR593887.1"/>
</dbReference>
<keyword evidence="7" id="KW-0319">Glycerol metabolism</keyword>
<evidence type="ECO:0000259" key="13">
    <source>
        <dbReference type="Pfam" id="PF02782"/>
    </source>
</evidence>
<name>A0A6C2YJ26_9BACT</name>
<dbReference type="NCBIfam" id="TIGR01311">
    <property type="entry name" value="glycerol_kin"/>
    <property type="match status" value="1"/>
</dbReference>
<evidence type="ECO:0000256" key="2">
    <source>
        <dbReference type="ARBA" id="ARBA00009156"/>
    </source>
</evidence>
<evidence type="ECO:0000259" key="12">
    <source>
        <dbReference type="Pfam" id="PF00370"/>
    </source>
</evidence>
<dbReference type="Gene3D" id="3.30.420.40">
    <property type="match status" value="2"/>
</dbReference>
<dbReference type="PROSITE" id="PS00445">
    <property type="entry name" value="FGGY_KINASES_2"/>
    <property type="match status" value="1"/>
</dbReference>
<reference evidence="14" key="1">
    <citation type="submission" date="2019-04" db="EMBL/GenBank/DDBJ databases">
        <authorList>
            <consortium name="Science for Life Laboratories"/>
        </authorList>
    </citation>
    <scope>NUCLEOTIDE SEQUENCE</scope>
    <source>
        <strain evidence="14">MBLW1</strain>
    </source>
</reference>
<sequence>MMPYVLAIDQGTTSTRAILFDARGAVVASAAQELTQYFPQPGWVEHDAEEIWAATASVVAGTLARANCSPQQIASIGVTNQRETVVIWERATGRPVGRAIVWQDRRTTEFCRRHAADQPWIRERTGLVLDPYFSATKLQWRLSQDPALLPLAERGEIVAGTIDSYLIARLTGSVSHVTDYTNASRTMLLDLRRLEWDPELAAFFGVPLAMLPKCLPSAADFGVTHGLSFLPDGITISGVAGDQQAALFGQGAFTAGEAKCTYGTGAFFLVHTGSRAIVSQNQLISTVAAMTDSTPQYALEGSVFVAGSAVQWLRDGLRIISEASATEELAAQSNPQEPVIFVPGFVGLGAPYWVPEARGAIFGLTRGTQPADLARAALEGVAFQVADLIDAASHDLNATPLDLRVDGGMANNRWFLQAQSDLLGLPVRPALCAESTALGAAFLAGLRVGVWKNLDELRAQLGQSQQFSPAMSPSDRQRRLRTWRRAVRAVMVFAKETESDSSLIDDGN</sequence>
<feature type="domain" description="Carbohydrate kinase FGGY N-terminal" evidence="12">
    <location>
        <begin position="4"/>
        <end position="249"/>
    </location>
</feature>
<keyword evidence="15" id="KW-1185">Reference proteome</keyword>
<dbReference type="PANTHER" id="PTHR10196:SF78">
    <property type="entry name" value="GLYCEROL KINASE"/>
    <property type="match status" value="1"/>
</dbReference>
<protein>
    <recommendedName>
        <fullName evidence="3">glycerol kinase</fullName>
        <ecNumber evidence="3">2.7.1.30</ecNumber>
    </recommendedName>
    <alternativeName>
        <fullName evidence="9">ATP:glycerol 3-phosphotransferase</fullName>
    </alternativeName>
</protein>
<dbReference type="SUPFAM" id="SSF53067">
    <property type="entry name" value="Actin-like ATPase domain"/>
    <property type="match status" value="2"/>
</dbReference>
<dbReference type="EC" id="2.7.1.30" evidence="3"/>
<evidence type="ECO:0000313" key="14">
    <source>
        <dbReference type="EMBL" id="VIP01550.1"/>
    </source>
</evidence>
<feature type="domain" description="Carbohydrate kinase FGGY C-terminal" evidence="13">
    <location>
        <begin position="258"/>
        <end position="445"/>
    </location>
</feature>
<comment type="pathway">
    <text evidence="1">Polyol metabolism; glycerol degradation via glycerol kinase pathway; sn-glycerol 3-phosphate from glycerol: step 1/1.</text>
</comment>
<keyword evidence="6 11" id="KW-0418">Kinase</keyword>
<organism evidence="14">
    <name type="scientific">Tuwongella immobilis</name>
    <dbReference type="NCBI Taxonomy" id="692036"/>
    <lineage>
        <taxon>Bacteria</taxon>
        <taxon>Pseudomonadati</taxon>
        <taxon>Planctomycetota</taxon>
        <taxon>Planctomycetia</taxon>
        <taxon>Gemmatales</taxon>
        <taxon>Gemmataceae</taxon>
        <taxon>Tuwongella</taxon>
    </lineage>
</organism>
<dbReference type="Pfam" id="PF02782">
    <property type="entry name" value="FGGY_C"/>
    <property type="match status" value="1"/>
</dbReference>
<dbReference type="Proteomes" id="UP000464378">
    <property type="component" value="Chromosome"/>
</dbReference>
<dbReference type="Pfam" id="PF00370">
    <property type="entry name" value="FGGY_N"/>
    <property type="match status" value="1"/>
</dbReference>
<evidence type="ECO:0000256" key="4">
    <source>
        <dbReference type="ARBA" id="ARBA00022679"/>
    </source>
</evidence>
<keyword evidence="8" id="KW-0067">ATP-binding</keyword>
<dbReference type="EMBL" id="LR593887">
    <property type="protein sequence ID" value="VTR98741.1"/>
    <property type="molecule type" value="Genomic_DNA"/>
</dbReference>
<dbReference type="InterPro" id="IPR018484">
    <property type="entry name" value="FGGY_N"/>
</dbReference>
<evidence type="ECO:0000256" key="3">
    <source>
        <dbReference type="ARBA" id="ARBA00012099"/>
    </source>
</evidence>
<dbReference type="GO" id="GO:0005524">
    <property type="term" value="F:ATP binding"/>
    <property type="evidence" value="ECO:0007669"/>
    <property type="project" value="UniProtKB-KW"/>
</dbReference>
<dbReference type="KEGG" id="tim:GMBLW1_24100"/>
<dbReference type="PANTHER" id="PTHR10196">
    <property type="entry name" value="SUGAR KINASE"/>
    <property type="match status" value="1"/>
</dbReference>
<evidence type="ECO:0000256" key="8">
    <source>
        <dbReference type="ARBA" id="ARBA00022840"/>
    </source>
</evidence>
<keyword evidence="5" id="KW-0547">Nucleotide-binding</keyword>
<evidence type="ECO:0000256" key="9">
    <source>
        <dbReference type="ARBA" id="ARBA00043149"/>
    </source>
</evidence>
<dbReference type="FunFam" id="3.30.420.40:FF:000007">
    <property type="entry name" value="Glycerol kinase"/>
    <property type="match status" value="1"/>
</dbReference>
<evidence type="ECO:0000313" key="15">
    <source>
        <dbReference type="Proteomes" id="UP000464378"/>
    </source>
</evidence>
<evidence type="ECO:0000256" key="5">
    <source>
        <dbReference type="ARBA" id="ARBA00022741"/>
    </source>
</evidence>
<dbReference type="GO" id="GO:0019563">
    <property type="term" value="P:glycerol catabolic process"/>
    <property type="evidence" value="ECO:0007669"/>
    <property type="project" value="TreeGrafter"/>
</dbReference>
<dbReference type="GO" id="GO:0004370">
    <property type="term" value="F:glycerol kinase activity"/>
    <property type="evidence" value="ECO:0007669"/>
    <property type="project" value="UniProtKB-EC"/>
</dbReference>
<dbReference type="InterPro" id="IPR005999">
    <property type="entry name" value="Glycerol_kin"/>
</dbReference>
<dbReference type="InParanoid" id="A0A6C2YJ26"/>
<comment type="similarity">
    <text evidence="2 11">Belongs to the FGGY kinase family.</text>
</comment>
<evidence type="ECO:0000256" key="7">
    <source>
        <dbReference type="ARBA" id="ARBA00022798"/>
    </source>
</evidence>
<evidence type="ECO:0000256" key="11">
    <source>
        <dbReference type="RuleBase" id="RU003733"/>
    </source>
</evidence>
<dbReference type="AlphaFoldDB" id="A0A6C2YJ26"/>
<dbReference type="FunCoup" id="A0A6C2YJ26">
    <property type="interactions" value="418"/>
</dbReference>
<evidence type="ECO:0000256" key="1">
    <source>
        <dbReference type="ARBA" id="ARBA00005190"/>
    </source>
</evidence>
<evidence type="ECO:0000256" key="10">
    <source>
        <dbReference type="ARBA" id="ARBA00052101"/>
    </source>
</evidence>
<evidence type="ECO:0000256" key="6">
    <source>
        <dbReference type="ARBA" id="ARBA00022777"/>
    </source>
</evidence>
<dbReference type="PIRSF" id="PIRSF000538">
    <property type="entry name" value="GlpK"/>
    <property type="match status" value="1"/>
</dbReference>
<keyword evidence="4 11" id="KW-0808">Transferase</keyword>
<dbReference type="NCBIfam" id="NF000756">
    <property type="entry name" value="PRK00047.1"/>
    <property type="match status" value="1"/>
</dbReference>
<dbReference type="GO" id="GO:0006072">
    <property type="term" value="P:glycerol-3-phosphate metabolic process"/>
    <property type="evidence" value="ECO:0007669"/>
    <property type="project" value="InterPro"/>
</dbReference>
<dbReference type="InterPro" id="IPR018483">
    <property type="entry name" value="Carb_kinase_FGGY_CS"/>
</dbReference>
<gene>
    <name evidence="14" type="ORF">GMBLW1_24100</name>
</gene>